<organism evidence="2 3">
    <name type="scientific">Chitinophaga rhizophila</name>
    <dbReference type="NCBI Taxonomy" id="2866212"/>
    <lineage>
        <taxon>Bacteria</taxon>
        <taxon>Pseudomonadati</taxon>
        <taxon>Bacteroidota</taxon>
        <taxon>Chitinophagia</taxon>
        <taxon>Chitinophagales</taxon>
        <taxon>Chitinophagaceae</taxon>
        <taxon>Chitinophaga</taxon>
    </lineage>
</organism>
<name>A0ABS7GIG5_9BACT</name>
<protein>
    <recommendedName>
        <fullName evidence="4">PH domain-containing protein</fullName>
    </recommendedName>
</protein>
<accession>A0ABS7GIG5</accession>
<evidence type="ECO:0000256" key="1">
    <source>
        <dbReference type="SAM" id="Phobius"/>
    </source>
</evidence>
<keyword evidence="1" id="KW-1133">Transmembrane helix</keyword>
<dbReference type="RefSeq" id="WP_220252784.1">
    <property type="nucleotide sequence ID" value="NZ_JAICCF010000004.1"/>
</dbReference>
<proteinExistence type="predicted"/>
<sequence length="140" mass="15753">MELKARFSQIGYVLIGLWLLFYAAMAFLGYGLSILLIFKGLSLFVVGAKPFTYTVTLGKDKIRIVWYKYFIKRTITKDIQLVTLEIIYAGSTNKPADAILNVFVGKRCAHQVPAANGFEEADFRKLIVRLEKLKLGNGVV</sequence>
<dbReference type="EMBL" id="JAICCF010000004">
    <property type="protein sequence ID" value="MBW8687474.1"/>
    <property type="molecule type" value="Genomic_DNA"/>
</dbReference>
<reference evidence="2 3" key="1">
    <citation type="submission" date="2021-08" db="EMBL/GenBank/DDBJ databases">
        <title>The genome sequence of Chitinophaga sp. B61.</title>
        <authorList>
            <person name="Zhang X."/>
        </authorList>
    </citation>
    <scope>NUCLEOTIDE SEQUENCE [LARGE SCALE GENOMIC DNA]</scope>
    <source>
        <strain evidence="2 3">B61</strain>
    </source>
</reference>
<gene>
    <name evidence="2" type="ORF">K1Y79_24265</name>
</gene>
<evidence type="ECO:0000313" key="2">
    <source>
        <dbReference type="EMBL" id="MBW8687474.1"/>
    </source>
</evidence>
<evidence type="ECO:0000313" key="3">
    <source>
        <dbReference type="Proteomes" id="UP000812961"/>
    </source>
</evidence>
<dbReference type="Proteomes" id="UP000812961">
    <property type="component" value="Unassembled WGS sequence"/>
</dbReference>
<keyword evidence="3" id="KW-1185">Reference proteome</keyword>
<keyword evidence="1" id="KW-0812">Transmembrane</keyword>
<comment type="caution">
    <text evidence="2">The sequence shown here is derived from an EMBL/GenBank/DDBJ whole genome shotgun (WGS) entry which is preliminary data.</text>
</comment>
<evidence type="ECO:0008006" key="4">
    <source>
        <dbReference type="Google" id="ProtNLM"/>
    </source>
</evidence>
<keyword evidence="1" id="KW-0472">Membrane</keyword>
<feature type="transmembrane region" description="Helical" evidence="1">
    <location>
        <begin position="12"/>
        <end position="38"/>
    </location>
</feature>